<dbReference type="PANTHER" id="PTHR42680:SF3">
    <property type="entry name" value="DCTP DEAMINASE"/>
    <property type="match status" value="1"/>
</dbReference>
<proteinExistence type="predicted"/>
<organism evidence="4 5">
    <name type="scientific">Clostridium hominis</name>
    <dbReference type="NCBI Taxonomy" id="2763036"/>
    <lineage>
        <taxon>Bacteria</taxon>
        <taxon>Bacillati</taxon>
        <taxon>Bacillota</taxon>
        <taxon>Clostridia</taxon>
        <taxon>Eubacteriales</taxon>
        <taxon>Clostridiaceae</taxon>
        <taxon>Clostridium</taxon>
    </lineage>
</organism>
<dbReference type="InterPro" id="IPR033704">
    <property type="entry name" value="dUTPase_trimeric"/>
</dbReference>
<dbReference type="Pfam" id="PF22769">
    <property type="entry name" value="DCD"/>
    <property type="match status" value="1"/>
</dbReference>
<name>A0ABR7DEB6_9CLOT</name>
<feature type="transmembrane region" description="Helical" evidence="3">
    <location>
        <begin position="208"/>
        <end position="228"/>
    </location>
</feature>
<accession>A0ABR7DEB6</accession>
<evidence type="ECO:0000313" key="5">
    <source>
        <dbReference type="Proteomes" id="UP000596929"/>
    </source>
</evidence>
<sequence length="263" mass="30259">MSYVLGNKQIKKRIGKDIFIYPFKESNLKGTSYNLTASKVAYLASNYMLAINGKDEIVVPPGETVLIQTEEAIYTRRNICGTYHSKVSLVTEGFSHIGTTLDPEYFGASLIALTNHTKLVKKIRCGESIVTVMFYKVRGCDKTMKDNSQNRDDLMPKEFNGFKQNLTQKQRYHLEKEVNKSRNVEWKKDYTSLINIVRKENNIKKFSIQDLIFLLIFSFVIVIVYKLYNNNLLSLEAFISAEVGVLMGMLTWLTDVSKKFRKD</sequence>
<dbReference type="Gene3D" id="2.70.40.10">
    <property type="match status" value="1"/>
</dbReference>
<dbReference type="InterPro" id="IPR011962">
    <property type="entry name" value="dCTP_deaminase"/>
</dbReference>
<evidence type="ECO:0000256" key="1">
    <source>
        <dbReference type="ARBA" id="ARBA00022801"/>
    </source>
</evidence>
<keyword evidence="1" id="KW-0378">Hydrolase</keyword>
<gene>
    <name evidence="4" type="ORF">H8S20_12960</name>
</gene>
<dbReference type="Proteomes" id="UP000596929">
    <property type="component" value="Unassembled WGS sequence"/>
</dbReference>
<dbReference type="InterPro" id="IPR036157">
    <property type="entry name" value="dUTPase-like_sf"/>
</dbReference>
<evidence type="ECO:0000313" key="4">
    <source>
        <dbReference type="EMBL" id="MBC5629792.1"/>
    </source>
</evidence>
<keyword evidence="5" id="KW-1185">Reference proteome</keyword>
<comment type="caution">
    <text evidence="4">The sequence shown here is derived from an EMBL/GenBank/DDBJ whole genome shotgun (WGS) entry which is preliminary data.</text>
</comment>
<protein>
    <recommendedName>
        <fullName evidence="6">dUTPase-like domain-containing protein</fullName>
    </recommendedName>
</protein>
<dbReference type="SUPFAM" id="SSF51283">
    <property type="entry name" value="dUTPase-like"/>
    <property type="match status" value="1"/>
</dbReference>
<dbReference type="PANTHER" id="PTHR42680">
    <property type="entry name" value="DCTP DEAMINASE"/>
    <property type="match status" value="1"/>
</dbReference>
<feature type="transmembrane region" description="Helical" evidence="3">
    <location>
        <begin position="234"/>
        <end position="253"/>
    </location>
</feature>
<keyword evidence="3" id="KW-0472">Membrane</keyword>
<dbReference type="EMBL" id="JACOOO010000029">
    <property type="protein sequence ID" value="MBC5629792.1"/>
    <property type="molecule type" value="Genomic_DNA"/>
</dbReference>
<evidence type="ECO:0000256" key="2">
    <source>
        <dbReference type="ARBA" id="ARBA00023080"/>
    </source>
</evidence>
<keyword evidence="2" id="KW-0546">Nucleotide metabolism</keyword>
<dbReference type="CDD" id="cd07557">
    <property type="entry name" value="trimeric_dUTPase"/>
    <property type="match status" value="1"/>
</dbReference>
<keyword evidence="3" id="KW-1133">Transmembrane helix</keyword>
<evidence type="ECO:0000256" key="3">
    <source>
        <dbReference type="SAM" id="Phobius"/>
    </source>
</evidence>
<keyword evidence="3" id="KW-0812">Transmembrane</keyword>
<reference evidence="4 5" key="1">
    <citation type="submission" date="2020-08" db="EMBL/GenBank/DDBJ databases">
        <title>Genome public.</title>
        <authorList>
            <person name="Liu C."/>
            <person name="Sun Q."/>
        </authorList>
    </citation>
    <scope>NUCLEOTIDE SEQUENCE [LARGE SCALE GENOMIC DNA]</scope>
    <source>
        <strain evidence="4 5">NSJ-6</strain>
    </source>
</reference>
<dbReference type="RefSeq" id="WP_186860392.1">
    <property type="nucleotide sequence ID" value="NZ_JACOOO010000029.1"/>
</dbReference>
<evidence type="ECO:0008006" key="6">
    <source>
        <dbReference type="Google" id="ProtNLM"/>
    </source>
</evidence>